<reference evidence="3" key="1">
    <citation type="submission" date="2023-03" db="EMBL/GenBank/DDBJ databases">
        <title>Edaphobacter sp.</title>
        <authorList>
            <person name="Huber K.J."/>
            <person name="Papendorf J."/>
            <person name="Pilke C."/>
            <person name="Bunk B."/>
            <person name="Sproeer C."/>
            <person name="Pester M."/>
        </authorList>
    </citation>
    <scope>NUCLEOTIDE SEQUENCE</scope>
    <source>
        <strain evidence="3">DSM 110680</strain>
    </source>
</reference>
<dbReference type="CDD" id="cd00198">
    <property type="entry name" value="vWFA"/>
    <property type="match status" value="1"/>
</dbReference>
<dbReference type="InterPro" id="IPR017802">
    <property type="entry name" value="VWFA-rel_acidobac-type"/>
</dbReference>
<feature type="chain" id="PRO_5043369308" evidence="2">
    <location>
        <begin position="29"/>
        <end position="441"/>
    </location>
</feature>
<dbReference type="AlphaFoldDB" id="A0AAU7DLF8"/>
<accession>A0AAU7DLF8</accession>
<dbReference type="RefSeq" id="WP_348263133.1">
    <property type="nucleotide sequence ID" value="NZ_CP121196.1"/>
</dbReference>
<dbReference type="Gene3D" id="3.40.50.410">
    <property type="entry name" value="von Willebrand factor, type A domain"/>
    <property type="match status" value="1"/>
</dbReference>
<sequence length="441" mass="47353">MDLGFKTLALTALLSSSLSLSTAAFAQAQPQQAPADQQAVPDAPAPQAPSSLKGIGPLTPGIGTPASTATSSTSTDVPQQAPATQPPPSQTKDVQTTPPENMTPEDIGSRFVSNTTYVEVPVTVKDTKGKPIAGLTWRDFKVYENDTWEPLKIFTVDPAPLSIAFVIDQSLTSDVMSKVNNSLSAFQGALSPYDEVAIFSYNNGPREWTGFTGAQGNRVPAVLALAKSIGRDEQVPINSGPFAGCAIVKNGGCVDSNPTVQQGGAVGNPDFITLHKEIHTLNDAILAAAKELSTRPQGRRRIIYVISDGKEYGSKATYKDVLRYLQTNKIAVYGTAVGDSARWGEGYVSRLHLPFTMYDNRLAGYVLATGGILDSEGSLNGIEKSYAQLAQEARNQYTLVYSSHQPLIDDRYRKIEVRVDRPGVEVIAKKGYYPSGKDQQH</sequence>
<evidence type="ECO:0000256" key="1">
    <source>
        <dbReference type="SAM" id="MobiDB-lite"/>
    </source>
</evidence>
<gene>
    <name evidence="3" type="ORF">P8935_00925</name>
</gene>
<keyword evidence="2" id="KW-0732">Signal</keyword>
<organism evidence="3">
    <name type="scientific">Telmatobacter sp. DSM 110680</name>
    <dbReference type="NCBI Taxonomy" id="3036704"/>
    <lineage>
        <taxon>Bacteria</taxon>
        <taxon>Pseudomonadati</taxon>
        <taxon>Acidobacteriota</taxon>
        <taxon>Terriglobia</taxon>
        <taxon>Terriglobales</taxon>
        <taxon>Acidobacteriaceae</taxon>
        <taxon>Telmatobacter</taxon>
    </lineage>
</organism>
<proteinExistence type="predicted"/>
<evidence type="ECO:0000256" key="2">
    <source>
        <dbReference type="SAM" id="SignalP"/>
    </source>
</evidence>
<protein>
    <submittedName>
        <fullName evidence="3">VWA domain-containing protein</fullName>
    </submittedName>
</protein>
<dbReference type="EMBL" id="CP121196">
    <property type="protein sequence ID" value="XBH17908.1"/>
    <property type="molecule type" value="Genomic_DNA"/>
</dbReference>
<evidence type="ECO:0000313" key="3">
    <source>
        <dbReference type="EMBL" id="XBH17908.1"/>
    </source>
</evidence>
<feature type="signal peptide" evidence="2">
    <location>
        <begin position="1"/>
        <end position="28"/>
    </location>
</feature>
<dbReference type="InterPro" id="IPR036465">
    <property type="entry name" value="vWFA_dom_sf"/>
</dbReference>
<dbReference type="NCBIfam" id="TIGR03436">
    <property type="entry name" value="acidobact_VWFA"/>
    <property type="match status" value="1"/>
</dbReference>
<dbReference type="SUPFAM" id="SSF53300">
    <property type="entry name" value="vWA-like"/>
    <property type="match status" value="1"/>
</dbReference>
<feature type="compositionally biased region" description="Low complexity" evidence="1">
    <location>
        <begin position="54"/>
        <end position="83"/>
    </location>
</feature>
<feature type="region of interest" description="Disordered" evidence="1">
    <location>
        <begin position="29"/>
        <end position="110"/>
    </location>
</feature>
<feature type="compositionally biased region" description="Low complexity" evidence="1">
    <location>
        <begin position="29"/>
        <end position="42"/>
    </location>
</feature>
<name>A0AAU7DLF8_9BACT</name>